<evidence type="ECO:0000313" key="3">
    <source>
        <dbReference type="Proteomes" id="UP000308768"/>
    </source>
</evidence>
<keyword evidence="3" id="KW-1185">Reference proteome</keyword>
<dbReference type="Proteomes" id="UP000308768">
    <property type="component" value="Unassembled WGS sequence"/>
</dbReference>
<evidence type="ECO:0000313" key="2">
    <source>
        <dbReference type="EMBL" id="TKA81420.1"/>
    </source>
</evidence>
<dbReference type="AlphaFoldDB" id="A0A4U0XUM9"/>
<reference evidence="2 3" key="1">
    <citation type="submission" date="2017-03" db="EMBL/GenBank/DDBJ databases">
        <title>Genomes of endolithic fungi from Antarctica.</title>
        <authorList>
            <person name="Coleine C."/>
            <person name="Masonjones S."/>
            <person name="Stajich J.E."/>
        </authorList>
    </citation>
    <scope>NUCLEOTIDE SEQUENCE [LARGE SCALE GENOMIC DNA]</scope>
    <source>
        <strain evidence="2 3">CCFEE 5187</strain>
    </source>
</reference>
<feature type="region of interest" description="Disordered" evidence="1">
    <location>
        <begin position="1"/>
        <end position="26"/>
    </location>
</feature>
<evidence type="ECO:0000256" key="1">
    <source>
        <dbReference type="SAM" id="MobiDB-lite"/>
    </source>
</evidence>
<organism evidence="2 3">
    <name type="scientific">Cryomyces minteri</name>
    <dbReference type="NCBI Taxonomy" id="331657"/>
    <lineage>
        <taxon>Eukaryota</taxon>
        <taxon>Fungi</taxon>
        <taxon>Dikarya</taxon>
        <taxon>Ascomycota</taxon>
        <taxon>Pezizomycotina</taxon>
        <taxon>Dothideomycetes</taxon>
        <taxon>Dothideomycetes incertae sedis</taxon>
        <taxon>Cryomyces</taxon>
    </lineage>
</organism>
<name>A0A4U0XUM9_9PEZI</name>
<gene>
    <name evidence="2" type="ORF">B0A49_00659</name>
</gene>
<dbReference type="EMBL" id="NAJN01000025">
    <property type="protein sequence ID" value="TKA81420.1"/>
    <property type="molecule type" value="Genomic_DNA"/>
</dbReference>
<protein>
    <submittedName>
        <fullName evidence="2">Uncharacterized protein</fullName>
    </submittedName>
</protein>
<accession>A0A4U0XUM9</accession>
<sequence length="293" mass="32799">MPGFGGIRGAENNHQRAAETSIAPSTPSVSVNHLQELPLELLRLIYVEVFKLIPQRIKLLKSPSANGDTPRTNDVLGEFTQELAILTVNKASYGGALQVFRTGRTAIITKAQICSGVGEYEFLLCFQAVEVRLNATDAERIMIDLDLEFREALKATFRVMPASRSAAALKIVRIGPWQWEVEDLSNVKIVEHEPLARFTRVQGLHCAVDHAFHYLCLSPERKLSHLPFVDRQGSRQHTRDEWLHHLCAAWGLFGKDAQTACLEHSPSGVQEILSFPKSPTHVAFIFEALTRKR</sequence>
<proteinExistence type="predicted"/>
<comment type="caution">
    <text evidence="2">The sequence shown here is derived from an EMBL/GenBank/DDBJ whole genome shotgun (WGS) entry which is preliminary data.</text>
</comment>